<evidence type="ECO:0000256" key="4">
    <source>
        <dbReference type="ARBA" id="ARBA00022989"/>
    </source>
</evidence>
<feature type="transmembrane region" description="Helical" evidence="6">
    <location>
        <begin position="58"/>
        <end position="78"/>
    </location>
</feature>
<dbReference type="AlphaFoldDB" id="A0A4R9JIV4"/>
<keyword evidence="8" id="KW-1185">Reference proteome</keyword>
<dbReference type="GO" id="GO:0016787">
    <property type="term" value="F:hydrolase activity"/>
    <property type="evidence" value="ECO:0007669"/>
    <property type="project" value="TreeGrafter"/>
</dbReference>
<gene>
    <name evidence="7" type="ORF">EHQ49_01300</name>
</gene>
<feature type="transmembrane region" description="Helical" evidence="6">
    <location>
        <begin position="30"/>
        <end position="46"/>
    </location>
</feature>
<comment type="similarity">
    <text evidence="2">Belongs to the TMEM86 family.</text>
</comment>
<feature type="transmembrane region" description="Helical" evidence="6">
    <location>
        <begin position="186"/>
        <end position="208"/>
    </location>
</feature>
<evidence type="ECO:0000313" key="7">
    <source>
        <dbReference type="EMBL" id="TGL44148.1"/>
    </source>
</evidence>
<dbReference type="PANTHER" id="PTHR31885:SF6">
    <property type="entry name" value="GH04784P"/>
    <property type="match status" value="1"/>
</dbReference>
<feature type="transmembrane region" description="Helical" evidence="6">
    <location>
        <begin position="132"/>
        <end position="151"/>
    </location>
</feature>
<evidence type="ECO:0000256" key="1">
    <source>
        <dbReference type="ARBA" id="ARBA00004141"/>
    </source>
</evidence>
<reference evidence="7" key="1">
    <citation type="journal article" date="2019" name="PLoS Negl. Trop. Dis.">
        <title>Revisiting the worldwide diversity of Leptospira species in the environment.</title>
        <authorList>
            <person name="Vincent A.T."/>
            <person name="Schiettekatte O."/>
            <person name="Bourhy P."/>
            <person name="Veyrier F.J."/>
            <person name="Picardeau M."/>
        </authorList>
    </citation>
    <scope>NUCLEOTIDE SEQUENCE [LARGE SCALE GENOMIC DNA]</scope>
    <source>
        <strain evidence="7">201702692</strain>
    </source>
</reference>
<evidence type="ECO:0000313" key="8">
    <source>
        <dbReference type="Proteomes" id="UP000298125"/>
    </source>
</evidence>
<protein>
    <recommendedName>
        <fullName evidence="9">Lysoplasmalogenase</fullName>
    </recommendedName>
</protein>
<keyword evidence="3 6" id="KW-0812">Transmembrane</keyword>
<proteinExistence type="inferred from homology"/>
<comment type="caution">
    <text evidence="7">The sequence shown here is derived from an EMBL/GenBank/DDBJ whole genome shotgun (WGS) entry which is preliminary data.</text>
</comment>
<feature type="transmembrane region" description="Helical" evidence="6">
    <location>
        <begin position="107"/>
        <end position="126"/>
    </location>
</feature>
<evidence type="ECO:0000256" key="3">
    <source>
        <dbReference type="ARBA" id="ARBA00022692"/>
    </source>
</evidence>
<dbReference type="OrthoDB" id="5651790at2"/>
<dbReference type="RefSeq" id="WP_135575607.1">
    <property type="nucleotide sequence ID" value="NZ_RQGA01000003.1"/>
</dbReference>
<keyword evidence="5 6" id="KW-0472">Membrane</keyword>
<evidence type="ECO:0000256" key="5">
    <source>
        <dbReference type="ARBA" id="ARBA00023136"/>
    </source>
</evidence>
<dbReference type="PANTHER" id="PTHR31885">
    <property type="entry name" value="GH04784P"/>
    <property type="match status" value="1"/>
</dbReference>
<organism evidence="7 8">
    <name type="scientific">Leptospira perdikensis</name>
    <dbReference type="NCBI Taxonomy" id="2484948"/>
    <lineage>
        <taxon>Bacteria</taxon>
        <taxon>Pseudomonadati</taxon>
        <taxon>Spirochaetota</taxon>
        <taxon>Spirochaetia</taxon>
        <taxon>Leptospirales</taxon>
        <taxon>Leptospiraceae</taxon>
        <taxon>Leptospira</taxon>
    </lineage>
</organism>
<comment type="subcellular location">
    <subcellularLocation>
        <location evidence="1">Membrane</location>
        <topology evidence="1">Multi-pass membrane protein</topology>
    </subcellularLocation>
</comment>
<evidence type="ECO:0000256" key="6">
    <source>
        <dbReference type="SAM" id="Phobius"/>
    </source>
</evidence>
<evidence type="ECO:0000256" key="2">
    <source>
        <dbReference type="ARBA" id="ARBA00007375"/>
    </source>
</evidence>
<dbReference type="InterPro" id="IPR012506">
    <property type="entry name" value="TMEM86B-like"/>
</dbReference>
<feature type="transmembrane region" description="Helical" evidence="6">
    <location>
        <begin position="158"/>
        <end position="180"/>
    </location>
</feature>
<sequence>MKKYIWTILFFFSVLGHILLDGILTDRSNLIPTKIIPTLILIGYLVKYRKSLLFDNKFSFFLITLVLILFGDICLLFPKLFSLGLILYIVAQGIYTYIFLNRNTISISSIVGFCVYGIFAITLFITKVDKSLVIPVIIYIFALMSMGYAVFSNRDKKYFLLYIGATLFIFSDTLLAYIRLNHIISAFWNATILLTYFSAQFCLVFGSLRNEKE</sequence>
<dbReference type="GO" id="GO:0016020">
    <property type="term" value="C:membrane"/>
    <property type="evidence" value="ECO:0007669"/>
    <property type="project" value="UniProtKB-SubCell"/>
</dbReference>
<dbReference type="EMBL" id="RQGA01000003">
    <property type="protein sequence ID" value="TGL44148.1"/>
    <property type="molecule type" value="Genomic_DNA"/>
</dbReference>
<name>A0A4R9JIV4_9LEPT</name>
<feature type="transmembrane region" description="Helical" evidence="6">
    <location>
        <begin position="84"/>
        <end position="100"/>
    </location>
</feature>
<evidence type="ECO:0008006" key="9">
    <source>
        <dbReference type="Google" id="ProtNLM"/>
    </source>
</evidence>
<dbReference type="Proteomes" id="UP000298125">
    <property type="component" value="Unassembled WGS sequence"/>
</dbReference>
<accession>A0A4R9JIV4</accession>
<dbReference type="Pfam" id="PF07947">
    <property type="entry name" value="YhhN"/>
    <property type="match status" value="1"/>
</dbReference>
<keyword evidence="4 6" id="KW-1133">Transmembrane helix</keyword>